<dbReference type="SMART" id="SM00165">
    <property type="entry name" value="UBA"/>
    <property type="match status" value="1"/>
</dbReference>
<name>A0A8T1WRL7_9STRA</name>
<dbReference type="CDD" id="cd14306">
    <property type="entry name" value="UBA_VP13D"/>
    <property type="match status" value="1"/>
</dbReference>
<evidence type="ECO:0000313" key="6">
    <source>
        <dbReference type="EMBL" id="KAG7396086.1"/>
    </source>
</evidence>
<feature type="domain" description="B30.2/SPRY" evidence="4">
    <location>
        <begin position="510"/>
        <end position="710"/>
    </location>
</feature>
<dbReference type="PROSITE" id="PS50237">
    <property type="entry name" value="HECT"/>
    <property type="match status" value="2"/>
</dbReference>
<dbReference type="Pfam" id="PF00622">
    <property type="entry name" value="SPRY"/>
    <property type="match status" value="1"/>
</dbReference>
<dbReference type="PANTHER" id="PTHR46654">
    <property type="entry name" value="E3 UBIQUITIN-PROTEIN LIGASE HECTD3"/>
    <property type="match status" value="1"/>
</dbReference>
<dbReference type="CDD" id="cd11709">
    <property type="entry name" value="SPRY"/>
    <property type="match status" value="1"/>
</dbReference>
<evidence type="ECO:0000313" key="7">
    <source>
        <dbReference type="Proteomes" id="UP000693981"/>
    </source>
</evidence>
<dbReference type="EMBL" id="JAGDFL010000172">
    <property type="protein sequence ID" value="KAG7396086.1"/>
    <property type="molecule type" value="Genomic_DNA"/>
</dbReference>
<evidence type="ECO:0000259" key="5">
    <source>
        <dbReference type="PROSITE" id="PS50237"/>
    </source>
</evidence>
<protein>
    <recommendedName>
        <fullName evidence="8">HECT E3 ubiquitin ligase</fullName>
    </recommendedName>
</protein>
<evidence type="ECO:0008006" key="8">
    <source>
        <dbReference type="Google" id="ProtNLM"/>
    </source>
</evidence>
<dbReference type="OrthoDB" id="70521at2759"/>
<dbReference type="InterPro" id="IPR001870">
    <property type="entry name" value="B30.2/SPRY"/>
</dbReference>
<dbReference type="Pfam" id="PF00627">
    <property type="entry name" value="UBA"/>
    <property type="match status" value="1"/>
</dbReference>
<dbReference type="Proteomes" id="UP000693981">
    <property type="component" value="Unassembled WGS sequence"/>
</dbReference>
<feature type="compositionally biased region" description="Basic and acidic residues" evidence="2">
    <location>
        <begin position="318"/>
        <end position="331"/>
    </location>
</feature>
<feature type="region of interest" description="Disordered" evidence="2">
    <location>
        <begin position="440"/>
        <end position="459"/>
    </location>
</feature>
<feature type="domain" description="UBA" evidence="3">
    <location>
        <begin position="256"/>
        <end position="307"/>
    </location>
</feature>
<dbReference type="InterPro" id="IPR041969">
    <property type="entry name" value="VP13D_UBA"/>
</dbReference>
<comment type="caution">
    <text evidence="1">Lacks conserved residue(s) required for the propagation of feature annotation.</text>
</comment>
<dbReference type="InterPro" id="IPR000569">
    <property type="entry name" value="HECT_dom"/>
</dbReference>
<dbReference type="InterPro" id="IPR015940">
    <property type="entry name" value="UBA"/>
</dbReference>
<feature type="active site" description="Glycyl thioester intermediate" evidence="1">
    <location>
        <position position="1480"/>
    </location>
</feature>
<gene>
    <name evidence="6" type="ORF">PHYBOEH_002788</name>
</gene>
<accession>A0A8T1WRL7</accession>
<dbReference type="SMART" id="SM00449">
    <property type="entry name" value="SPRY"/>
    <property type="match status" value="1"/>
</dbReference>
<feature type="compositionally biased region" description="Acidic residues" evidence="2">
    <location>
        <begin position="225"/>
        <end position="265"/>
    </location>
</feature>
<dbReference type="InterPro" id="IPR003877">
    <property type="entry name" value="SPRY_dom"/>
</dbReference>
<dbReference type="PROSITE" id="PS50188">
    <property type="entry name" value="B302_SPRY"/>
    <property type="match status" value="1"/>
</dbReference>
<feature type="region of interest" description="Disordered" evidence="2">
    <location>
        <begin position="317"/>
        <end position="363"/>
    </location>
</feature>
<feature type="compositionally biased region" description="Polar residues" evidence="2">
    <location>
        <begin position="341"/>
        <end position="363"/>
    </location>
</feature>
<sequence length="1534" mass="170696">MAWYKKVFSHHTEDQKEFAVVSTDELNPVAATTANGDNAHVSVMHDLVYQERHSELLSVLVQKAEELIPALYVSGKSTDDGVETNLLSVHIGCTLLKVLGQIAGSGAGVDELLPKSTLIDALVELAISTDANPKFGTLQQAERKVSALRREIHAAMIELGEEGESELASAFAAIRDNSQEYGTECDEELGVDEMNVADADEYRPSKVSWGPVQGEEPDPIANAQVEDEGDDIEGGEGEDDDGDEESLDDEDNGEDEEDEDDEADAEATRAEFVEELMLMGFPEDWCVLALKQTENDIVGASAWIVDNLEYLSKLQSSLDKERDKNRDSPRFDEEDDDFDTLTENPTSGSSQPPSLNASNSWVQSASWRGTESMANVEEHAGMSLDIKDFTSDDHKIPPLNDKEMGRKLFAEMYFPFEDGGYLSNTKSRFMRTWRTEAMEMKTKAVPSTTEPISENERDASPFEEEFQTKISQLDLQALLKLLRTFENSLAILYARQAMVALMHHVSACVTGVENALLTQLMIPYEQVFNLMKLAMLRGDQFTIISSSRPTTGGRWKLHEYSTADVFTRALKYFVRKDPSVFTTAAFDFCLGELEAAAANKTYEAILWTQRALQRTDKTVIDEPGVELSWGFIGDKALYYQRNRIRAYGETFTEGDCIGLRLDCEKGELSFSKNGVDLGMAFDNIVGEVCPAVAFYSRHQKISFARDSYVNCSGAEIFTTGEDGQASVEDCLIVCEMMSNWVANKPMRVLTSAAVFKMTSAWLAGSTKFVTTRSGKSLWVDVTKEGCGRLGFASDDRVRTPRGNGVVVGVAAGRIWVEVDNEPGAWYFHPSKLRLVTMTSSTTTNSLTPRLGSDQTGLRTARNGAEDTKVIELDGGNNPISASDVATPSLTLSQQELTQYGGHALWNIAVDRELLGVVNDLCEVSRLSPWNLTPTQLLKLIEEKATLLEVTSMASIFALAQEKREKMVVARFAILRYGNFLFVCVKNALFTSLMEKTANSPKKSDDEYDYPEDLPQLQVNRLKAAAAKCHQGTINSLFLSLFGQAFEELHFLPLKTLRMVYSHPMDDGQLRSFKVKFEGEGVDDYGGPYREFFSQFFAELQMLHEPESASGSNNAAISSIEGGNVSLKQESGVPVSSCMLPFFLPSPNWRNGVGANREKFVLNGALITRQFNDSGSENIKQGANDGQVHSEDRSLCESAEERRQLFCEMLYFLGQMFGTCLRTRVCVRLDLAMSVWKQLVAEDDSNPESALETLREIDFVAYSLWKTLQGILDDFRRLQSAANSHPDVASVRHRELEEQLAAMDLDFTTILSDGRTVELCADGTNTAVTLANLEKYLGAMLRARVEETQEVMNIIKQGLHSIMPVSALALLTWSELEKRMCGVAEVDVKLLQANTEYDDGLSANDEFIQRFWRVLESFESEDKRAFLRFVWARSRLPQGSAQFHQKFKIQALASSGTDNTSAGATTTGGWMDSQMPKSHTCFFALQLPRYSTDDICRDRVLYAVRNCVEMDGDFRLADNEMTGWTGINPTDQLRI</sequence>
<keyword evidence="1" id="KW-0833">Ubl conjugation pathway</keyword>
<comment type="caution">
    <text evidence="6">The sequence shown here is derived from an EMBL/GenBank/DDBJ whole genome shotgun (WGS) entry which is preliminary data.</text>
</comment>
<dbReference type="GO" id="GO:0005737">
    <property type="term" value="C:cytoplasm"/>
    <property type="evidence" value="ECO:0007669"/>
    <property type="project" value="TreeGrafter"/>
</dbReference>
<keyword evidence="7" id="KW-1185">Reference proteome</keyword>
<dbReference type="PROSITE" id="PS50030">
    <property type="entry name" value="UBA"/>
    <property type="match status" value="1"/>
</dbReference>
<dbReference type="Pfam" id="PF00632">
    <property type="entry name" value="HECT"/>
    <property type="match status" value="1"/>
</dbReference>
<feature type="domain" description="HECT" evidence="5">
    <location>
        <begin position="1062"/>
        <end position="1099"/>
    </location>
</feature>
<evidence type="ECO:0000259" key="4">
    <source>
        <dbReference type="PROSITE" id="PS50188"/>
    </source>
</evidence>
<dbReference type="PANTHER" id="PTHR46654:SF1">
    <property type="entry name" value="E3 UBIQUITIN-PROTEIN LIGASE HECTD3"/>
    <property type="match status" value="1"/>
</dbReference>
<evidence type="ECO:0000256" key="1">
    <source>
        <dbReference type="PROSITE-ProRule" id="PRU00104"/>
    </source>
</evidence>
<reference evidence="6" key="1">
    <citation type="submission" date="2021-02" db="EMBL/GenBank/DDBJ databases">
        <authorList>
            <person name="Palmer J.M."/>
        </authorList>
    </citation>
    <scope>NUCLEOTIDE SEQUENCE</scope>
    <source>
        <strain evidence="6">SCRP23</strain>
    </source>
</reference>
<organism evidence="6 7">
    <name type="scientific">Phytophthora boehmeriae</name>
    <dbReference type="NCBI Taxonomy" id="109152"/>
    <lineage>
        <taxon>Eukaryota</taxon>
        <taxon>Sar</taxon>
        <taxon>Stramenopiles</taxon>
        <taxon>Oomycota</taxon>
        <taxon>Peronosporomycetes</taxon>
        <taxon>Peronosporales</taxon>
        <taxon>Peronosporaceae</taxon>
        <taxon>Phytophthora</taxon>
    </lineage>
</organism>
<feature type="region of interest" description="Disordered" evidence="2">
    <location>
        <begin position="201"/>
        <end position="266"/>
    </location>
</feature>
<dbReference type="InterPro" id="IPR042469">
    <property type="entry name" value="HECTD3"/>
</dbReference>
<dbReference type="GO" id="GO:0004842">
    <property type="term" value="F:ubiquitin-protein transferase activity"/>
    <property type="evidence" value="ECO:0007669"/>
    <property type="project" value="InterPro"/>
</dbReference>
<proteinExistence type="predicted"/>
<evidence type="ECO:0000256" key="2">
    <source>
        <dbReference type="SAM" id="MobiDB-lite"/>
    </source>
</evidence>
<feature type="domain" description="HECT" evidence="5">
    <location>
        <begin position="1207"/>
        <end position="1516"/>
    </location>
</feature>
<dbReference type="SMART" id="SM00119">
    <property type="entry name" value="HECTc"/>
    <property type="match status" value="1"/>
</dbReference>
<evidence type="ECO:0000259" key="3">
    <source>
        <dbReference type="PROSITE" id="PS50030"/>
    </source>
</evidence>